<dbReference type="Proteomes" id="UP000241829">
    <property type="component" value="Chromosome"/>
</dbReference>
<name>A0A2P1NLM2_9BURK</name>
<dbReference type="AlphaFoldDB" id="A0A2P1NLM2"/>
<reference evidence="4" key="1">
    <citation type="submission" date="2018-03" db="EMBL/GenBank/DDBJ databases">
        <title>Genome sequencing of Melaminivora sp. strain SC2-7.</title>
        <authorList>
            <person name="Kim S.-J."/>
            <person name="Heo J."/>
            <person name="Ahn J.-H."/>
            <person name="Kwon S.-W."/>
        </authorList>
    </citation>
    <scope>NUCLEOTIDE SEQUENCE [LARGE SCALE GENOMIC DNA]</scope>
    <source>
        <strain evidence="4">SC2-7</strain>
    </source>
</reference>
<keyword evidence="2" id="KW-0732">Signal</keyword>
<feature type="region of interest" description="Disordered" evidence="1">
    <location>
        <begin position="28"/>
        <end position="50"/>
    </location>
</feature>
<gene>
    <name evidence="3" type="ORF">C7H73_10100</name>
</gene>
<evidence type="ECO:0000313" key="4">
    <source>
        <dbReference type="Proteomes" id="UP000241829"/>
    </source>
</evidence>
<feature type="signal peptide" evidence="2">
    <location>
        <begin position="1"/>
        <end position="25"/>
    </location>
</feature>
<dbReference type="KEGG" id="melm:C7H73_10100"/>
<evidence type="ECO:0000256" key="1">
    <source>
        <dbReference type="SAM" id="MobiDB-lite"/>
    </source>
</evidence>
<proteinExistence type="predicted"/>
<dbReference type="EMBL" id="CP027792">
    <property type="protein sequence ID" value="AVP57978.1"/>
    <property type="molecule type" value="Genomic_DNA"/>
</dbReference>
<evidence type="ECO:0000256" key="2">
    <source>
        <dbReference type="SAM" id="SignalP"/>
    </source>
</evidence>
<dbReference type="RefSeq" id="WP_106846531.1">
    <property type="nucleotide sequence ID" value="NZ_CP027792.1"/>
</dbReference>
<protein>
    <recommendedName>
        <fullName evidence="5">CopL family metal-binding regulatory protein</fullName>
    </recommendedName>
</protein>
<organism evidence="3 4">
    <name type="scientific">Pulveribacter suum</name>
    <dbReference type="NCBI Taxonomy" id="2116657"/>
    <lineage>
        <taxon>Bacteria</taxon>
        <taxon>Pseudomonadati</taxon>
        <taxon>Pseudomonadota</taxon>
        <taxon>Betaproteobacteria</taxon>
        <taxon>Burkholderiales</taxon>
        <taxon>Comamonadaceae</taxon>
        <taxon>Pulveribacter</taxon>
    </lineage>
</organism>
<evidence type="ECO:0008006" key="5">
    <source>
        <dbReference type="Google" id="ProtNLM"/>
    </source>
</evidence>
<feature type="compositionally biased region" description="Polar residues" evidence="1">
    <location>
        <begin position="31"/>
        <end position="40"/>
    </location>
</feature>
<evidence type="ECO:0000313" key="3">
    <source>
        <dbReference type="EMBL" id="AVP57978.1"/>
    </source>
</evidence>
<keyword evidence="4" id="KW-1185">Reference proteome</keyword>
<accession>A0A2P1NLM2</accession>
<sequence length="120" mass="11751">MARRLTFLFMALLLVLRGLLGDAMAMPAPQPASTPMSQSEQGEHAAAAAETHCAGSQQAGGCGAEGQAGSACAACGLCHPGACAAPALAPVACGAAAPPPARSTRFASAQRARAIKPPIG</sequence>
<feature type="chain" id="PRO_5015111007" description="CopL family metal-binding regulatory protein" evidence="2">
    <location>
        <begin position="26"/>
        <end position="120"/>
    </location>
</feature>